<dbReference type="AlphaFoldDB" id="A0A1G2S6K3"/>
<dbReference type="Gene3D" id="2.40.280.10">
    <property type="match status" value="1"/>
</dbReference>
<comment type="caution">
    <text evidence="5">The sequence shown here is derived from an EMBL/GenBank/DDBJ whole genome shotgun (WGS) entry which is preliminary data.</text>
</comment>
<evidence type="ECO:0000256" key="4">
    <source>
        <dbReference type="SAM" id="MobiDB-lite"/>
    </source>
</evidence>
<dbReference type="CDD" id="cd09294">
    <property type="entry name" value="SmpB"/>
    <property type="match status" value="1"/>
</dbReference>
<evidence type="ECO:0000313" key="6">
    <source>
        <dbReference type="Proteomes" id="UP000176997"/>
    </source>
</evidence>
<evidence type="ECO:0000256" key="1">
    <source>
        <dbReference type="ARBA" id="ARBA00022490"/>
    </source>
</evidence>
<dbReference type="EMBL" id="MHUS01000018">
    <property type="protein sequence ID" value="OHA80754.1"/>
    <property type="molecule type" value="Genomic_DNA"/>
</dbReference>
<dbReference type="PANTHER" id="PTHR30308:SF2">
    <property type="entry name" value="SSRA-BINDING PROTEIN"/>
    <property type="match status" value="1"/>
</dbReference>
<comment type="similarity">
    <text evidence="3">Belongs to the SmpB family.</text>
</comment>
<protein>
    <recommendedName>
        <fullName evidence="3">SsrA-binding protein</fullName>
    </recommendedName>
    <alternativeName>
        <fullName evidence="3">Small protein B</fullName>
    </alternativeName>
</protein>
<proteinExistence type="inferred from homology"/>
<accession>A0A1G2S6K3</accession>
<dbReference type="PROSITE" id="PS01317">
    <property type="entry name" value="SSRP"/>
    <property type="match status" value="1"/>
</dbReference>
<dbReference type="PANTHER" id="PTHR30308">
    <property type="entry name" value="TMRNA-BINDING COMPONENT OF TRANS-TRANSLATION TAGGING COMPLEX"/>
    <property type="match status" value="1"/>
</dbReference>
<dbReference type="NCBIfam" id="TIGR00086">
    <property type="entry name" value="smpB"/>
    <property type="match status" value="1"/>
</dbReference>
<feature type="region of interest" description="Disordered" evidence="4">
    <location>
        <begin position="123"/>
        <end position="148"/>
    </location>
</feature>
<dbReference type="HAMAP" id="MF_00023">
    <property type="entry name" value="SmpB"/>
    <property type="match status" value="1"/>
</dbReference>
<evidence type="ECO:0000256" key="2">
    <source>
        <dbReference type="ARBA" id="ARBA00022884"/>
    </source>
</evidence>
<name>A0A1G2S6K3_9BACT</name>
<sequence>MALVENRKARFHFDLLENFEAGLELLGFEVKALRKGQGSLDGAHVIVRGGEAYLVGMHIPPFQEANTPKDYDTRRTRRLLLSKKEIIALGDAEGTKGLTVVPLSVYNKNSKLKLSVAIARGKTHGDKRESIKRREADREAQRALRGGA</sequence>
<keyword evidence="1 3" id="KW-0963">Cytoplasm</keyword>
<dbReference type="InterPro" id="IPR020081">
    <property type="entry name" value="SsrA-bd_prot_CS"/>
</dbReference>
<dbReference type="SUPFAM" id="SSF74982">
    <property type="entry name" value="Small protein B (SmpB)"/>
    <property type="match status" value="1"/>
</dbReference>
<dbReference type="GO" id="GO:0070930">
    <property type="term" value="P:trans-translation-dependent protein tagging"/>
    <property type="evidence" value="ECO:0007669"/>
    <property type="project" value="TreeGrafter"/>
</dbReference>
<dbReference type="InterPro" id="IPR000037">
    <property type="entry name" value="SsrA-bd_prot"/>
</dbReference>
<dbReference type="Proteomes" id="UP000176997">
    <property type="component" value="Unassembled WGS sequence"/>
</dbReference>
<dbReference type="GO" id="GO:0005829">
    <property type="term" value="C:cytosol"/>
    <property type="evidence" value="ECO:0007669"/>
    <property type="project" value="TreeGrafter"/>
</dbReference>
<evidence type="ECO:0000313" key="5">
    <source>
        <dbReference type="EMBL" id="OHA80754.1"/>
    </source>
</evidence>
<gene>
    <name evidence="3" type="primary">smpB</name>
    <name evidence="5" type="ORF">A2675_01230</name>
</gene>
<organism evidence="5 6">
    <name type="scientific">Candidatus Yonathbacteria bacterium RIFCSPHIGHO2_01_FULL_51_10</name>
    <dbReference type="NCBI Taxonomy" id="1802723"/>
    <lineage>
        <taxon>Bacteria</taxon>
        <taxon>Candidatus Yonathiibacteriota</taxon>
    </lineage>
</organism>
<keyword evidence="2 3" id="KW-0694">RNA-binding</keyword>
<evidence type="ECO:0000256" key="3">
    <source>
        <dbReference type="HAMAP-Rule" id="MF_00023"/>
    </source>
</evidence>
<comment type="function">
    <text evidence="3">Required for rescue of stalled ribosomes mediated by trans-translation. Binds to transfer-messenger RNA (tmRNA), required for stable association of tmRNA with ribosomes. tmRNA and SmpB together mimic tRNA shape, replacing the anticodon stem-loop with SmpB. tmRNA is encoded by the ssrA gene; the 2 termini fold to resemble tRNA(Ala) and it encodes a 'tag peptide', a short internal open reading frame. During trans-translation Ala-aminoacylated tmRNA acts like a tRNA, entering the A-site of stalled ribosomes, displacing the stalled mRNA. The ribosome then switches to translate the ORF on the tmRNA; the nascent peptide is terminated with the 'tag peptide' encoded by the tmRNA and targeted for degradation. The ribosome is freed to recommence translation, which seems to be the essential function of trans-translation.</text>
</comment>
<dbReference type="InterPro" id="IPR023620">
    <property type="entry name" value="SmpB"/>
</dbReference>
<feature type="compositionally biased region" description="Basic and acidic residues" evidence="4">
    <location>
        <begin position="123"/>
        <end position="142"/>
    </location>
</feature>
<comment type="subcellular location">
    <subcellularLocation>
        <location evidence="3">Cytoplasm</location>
    </subcellularLocation>
    <text evidence="3">The tmRNA-SmpB complex associates with stalled 70S ribosomes.</text>
</comment>
<dbReference type="NCBIfam" id="NF003843">
    <property type="entry name" value="PRK05422.1"/>
    <property type="match status" value="1"/>
</dbReference>
<dbReference type="STRING" id="1802723.A2675_01230"/>
<dbReference type="Pfam" id="PF01668">
    <property type="entry name" value="SmpB"/>
    <property type="match status" value="1"/>
</dbReference>
<reference evidence="5 6" key="1">
    <citation type="journal article" date="2016" name="Nat. Commun.">
        <title>Thousands of microbial genomes shed light on interconnected biogeochemical processes in an aquifer system.</title>
        <authorList>
            <person name="Anantharaman K."/>
            <person name="Brown C.T."/>
            <person name="Hug L.A."/>
            <person name="Sharon I."/>
            <person name="Castelle C.J."/>
            <person name="Probst A.J."/>
            <person name="Thomas B.C."/>
            <person name="Singh A."/>
            <person name="Wilkins M.J."/>
            <person name="Karaoz U."/>
            <person name="Brodie E.L."/>
            <person name="Williams K.H."/>
            <person name="Hubbard S.S."/>
            <person name="Banfield J.F."/>
        </authorList>
    </citation>
    <scope>NUCLEOTIDE SEQUENCE [LARGE SCALE GENOMIC DNA]</scope>
</reference>
<dbReference type="GO" id="GO:0070929">
    <property type="term" value="P:trans-translation"/>
    <property type="evidence" value="ECO:0007669"/>
    <property type="project" value="UniProtKB-UniRule"/>
</dbReference>
<dbReference type="GO" id="GO:0003723">
    <property type="term" value="F:RNA binding"/>
    <property type="evidence" value="ECO:0007669"/>
    <property type="project" value="UniProtKB-UniRule"/>
</dbReference>